<gene>
    <name evidence="3" type="ORF">KB449_05500</name>
</gene>
<organism evidence="3 4">
    <name type="scientific">Cohnella hashimotonis</name>
    <dbReference type="NCBI Taxonomy" id="2826895"/>
    <lineage>
        <taxon>Bacteria</taxon>
        <taxon>Bacillati</taxon>
        <taxon>Bacillota</taxon>
        <taxon>Bacilli</taxon>
        <taxon>Bacillales</taxon>
        <taxon>Paenibacillaceae</taxon>
        <taxon>Cohnella</taxon>
    </lineage>
</organism>
<reference evidence="3" key="1">
    <citation type="submission" date="2023-04" db="EMBL/GenBank/DDBJ databases">
        <title>Comparative genomic analysis of Cohnella hashimotonis sp. nov., isolated from the International Space Station.</title>
        <authorList>
            <person name="Venkateswaran K."/>
            <person name="Simpson A."/>
        </authorList>
    </citation>
    <scope>NUCLEOTIDE SEQUENCE</scope>
    <source>
        <strain evidence="3">F6_2S_P_1</strain>
    </source>
</reference>
<feature type="domain" description="Glycosyltransferase 2-like" evidence="2">
    <location>
        <begin position="25"/>
        <end position="177"/>
    </location>
</feature>
<keyword evidence="3" id="KW-0808">Transferase</keyword>
<keyword evidence="4" id="KW-1185">Reference proteome</keyword>
<comment type="caution">
    <text evidence="3">The sequence shown here is derived from an EMBL/GenBank/DDBJ whole genome shotgun (WGS) entry which is preliminary data.</text>
</comment>
<evidence type="ECO:0000313" key="3">
    <source>
        <dbReference type="EMBL" id="MDI4644406.1"/>
    </source>
</evidence>
<evidence type="ECO:0000259" key="2">
    <source>
        <dbReference type="Pfam" id="PF00535"/>
    </source>
</evidence>
<dbReference type="Gene3D" id="3.90.550.10">
    <property type="entry name" value="Spore Coat Polysaccharide Biosynthesis Protein SpsA, Chain A"/>
    <property type="match status" value="1"/>
</dbReference>
<dbReference type="EC" id="2.4.-.-" evidence="3"/>
<evidence type="ECO:0000256" key="1">
    <source>
        <dbReference type="ARBA" id="ARBA00006739"/>
    </source>
</evidence>
<dbReference type="Proteomes" id="UP001161691">
    <property type="component" value="Unassembled WGS sequence"/>
</dbReference>
<dbReference type="PANTHER" id="PTHR43685">
    <property type="entry name" value="GLYCOSYLTRANSFERASE"/>
    <property type="match status" value="1"/>
</dbReference>
<name>A0ABT6TC40_9BACL</name>
<dbReference type="Pfam" id="PF00535">
    <property type="entry name" value="Glycos_transf_2"/>
    <property type="match status" value="1"/>
</dbReference>
<dbReference type="InterPro" id="IPR001173">
    <property type="entry name" value="Glyco_trans_2-like"/>
</dbReference>
<dbReference type="EMBL" id="JAGRPV010000001">
    <property type="protein sequence ID" value="MDI4644406.1"/>
    <property type="molecule type" value="Genomic_DNA"/>
</dbReference>
<dbReference type="RefSeq" id="WP_282907410.1">
    <property type="nucleotide sequence ID" value="NZ_JAGRPV010000001.1"/>
</dbReference>
<dbReference type="GO" id="GO:0016757">
    <property type="term" value="F:glycosyltransferase activity"/>
    <property type="evidence" value="ECO:0007669"/>
    <property type="project" value="UniProtKB-KW"/>
</dbReference>
<protein>
    <submittedName>
        <fullName evidence="3">Glycosyltransferase</fullName>
        <ecNumber evidence="3">2.4.-.-</ecNumber>
    </submittedName>
</protein>
<proteinExistence type="inferred from homology"/>
<dbReference type="InterPro" id="IPR029044">
    <property type="entry name" value="Nucleotide-diphossugar_trans"/>
</dbReference>
<evidence type="ECO:0000313" key="4">
    <source>
        <dbReference type="Proteomes" id="UP001161691"/>
    </source>
</evidence>
<dbReference type="PANTHER" id="PTHR43685:SF11">
    <property type="entry name" value="GLYCOSYLTRANSFERASE TAGX-RELATED"/>
    <property type="match status" value="1"/>
</dbReference>
<dbReference type="InterPro" id="IPR050834">
    <property type="entry name" value="Glycosyltransf_2"/>
</dbReference>
<accession>A0ABT6TC40</accession>
<comment type="similarity">
    <text evidence="1">Belongs to the glycosyltransferase 2 family.</text>
</comment>
<keyword evidence="3" id="KW-0328">Glycosyltransferase</keyword>
<dbReference type="SUPFAM" id="SSF53448">
    <property type="entry name" value="Nucleotide-diphospho-sugar transferases"/>
    <property type="match status" value="1"/>
</dbReference>
<sequence length="260" mass="28433">MSGTGAGKSGSPGGGQDAARPKVTAVIPFYNDPYIGEAVESVLAQRFEGLEVIVVDDGSTREAWRLDRYAGRVHVLGKANGGTASALNHGFRMARGEYVAWLSSDDRWLPGKLARQVEHMERTGSALSHTAFRTIDAAGVPSPKPVRLAFESRYDFYRSLLRSNAINGCTVMLRKALFEQLGGFDENAVFTHDYDLWVRAVLAGYPPTYLNEPLTEYRKHAGMGTVLHKGEAEAEFMATAAKYRGSLSRLLIALRPPVGR</sequence>